<evidence type="ECO:0000256" key="1">
    <source>
        <dbReference type="ARBA" id="ARBA00023015"/>
    </source>
</evidence>
<dbReference type="EMBL" id="BAAAUV010000013">
    <property type="protein sequence ID" value="GAA3222488.1"/>
    <property type="molecule type" value="Genomic_DNA"/>
</dbReference>
<evidence type="ECO:0000313" key="5">
    <source>
        <dbReference type="EMBL" id="GAA3222488.1"/>
    </source>
</evidence>
<keyword evidence="2" id="KW-0238">DNA-binding</keyword>
<gene>
    <name evidence="5" type="ORF">GCM10010468_48320</name>
</gene>
<sequence length="142" mass="15859">MDTAPDQRIRFDANAYLAECASRTVLTALADKWTLLLVDALKDGPVRFGELRRRIGGITQKSLTSSLRGLERDGMVIRTIYPTIPPKVEYELSPLGRSVVALVAGIKDWAEGHVDEILLARERYDLLAEQEVRPVRSADSPR</sequence>
<dbReference type="SUPFAM" id="SSF46785">
    <property type="entry name" value="Winged helix' DNA-binding domain"/>
    <property type="match status" value="1"/>
</dbReference>
<dbReference type="InterPro" id="IPR036390">
    <property type="entry name" value="WH_DNA-bd_sf"/>
</dbReference>
<protein>
    <recommendedName>
        <fullName evidence="4">HTH hxlR-type domain-containing protein</fullName>
    </recommendedName>
</protein>
<dbReference type="RefSeq" id="WP_344832271.1">
    <property type="nucleotide sequence ID" value="NZ_BAAAUV010000013.1"/>
</dbReference>
<dbReference type="PANTHER" id="PTHR33204">
    <property type="entry name" value="TRANSCRIPTIONAL REGULATOR, MARR FAMILY"/>
    <property type="match status" value="1"/>
</dbReference>
<evidence type="ECO:0000313" key="6">
    <source>
        <dbReference type="Proteomes" id="UP001501237"/>
    </source>
</evidence>
<keyword evidence="3" id="KW-0804">Transcription</keyword>
<feature type="domain" description="HTH hxlR-type" evidence="4">
    <location>
        <begin position="20"/>
        <end position="118"/>
    </location>
</feature>
<proteinExistence type="predicted"/>
<dbReference type="InterPro" id="IPR002577">
    <property type="entry name" value="HTH_HxlR"/>
</dbReference>
<dbReference type="Pfam" id="PF01638">
    <property type="entry name" value="HxlR"/>
    <property type="match status" value="1"/>
</dbReference>
<dbReference type="PANTHER" id="PTHR33204:SF18">
    <property type="entry name" value="TRANSCRIPTIONAL REGULATORY PROTEIN"/>
    <property type="match status" value="1"/>
</dbReference>
<dbReference type="Gene3D" id="1.10.10.10">
    <property type="entry name" value="Winged helix-like DNA-binding domain superfamily/Winged helix DNA-binding domain"/>
    <property type="match status" value="1"/>
</dbReference>
<name>A0ABP6QDM4_9ACTN</name>
<comment type="caution">
    <text evidence="5">The sequence shown here is derived from an EMBL/GenBank/DDBJ whole genome shotgun (WGS) entry which is preliminary data.</text>
</comment>
<dbReference type="InterPro" id="IPR036388">
    <property type="entry name" value="WH-like_DNA-bd_sf"/>
</dbReference>
<evidence type="ECO:0000256" key="3">
    <source>
        <dbReference type="ARBA" id="ARBA00023163"/>
    </source>
</evidence>
<dbReference type="PROSITE" id="PS51118">
    <property type="entry name" value="HTH_HXLR"/>
    <property type="match status" value="1"/>
</dbReference>
<evidence type="ECO:0000259" key="4">
    <source>
        <dbReference type="PROSITE" id="PS51118"/>
    </source>
</evidence>
<accession>A0ABP6QDM4</accession>
<keyword evidence="6" id="KW-1185">Reference proteome</keyword>
<dbReference type="Proteomes" id="UP001501237">
    <property type="component" value="Unassembled WGS sequence"/>
</dbReference>
<organism evidence="5 6">
    <name type="scientific">Actinocorallia longicatena</name>
    <dbReference type="NCBI Taxonomy" id="111803"/>
    <lineage>
        <taxon>Bacteria</taxon>
        <taxon>Bacillati</taxon>
        <taxon>Actinomycetota</taxon>
        <taxon>Actinomycetes</taxon>
        <taxon>Streptosporangiales</taxon>
        <taxon>Thermomonosporaceae</taxon>
        <taxon>Actinocorallia</taxon>
    </lineage>
</organism>
<reference evidence="6" key="1">
    <citation type="journal article" date="2019" name="Int. J. Syst. Evol. Microbiol.">
        <title>The Global Catalogue of Microorganisms (GCM) 10K type strain sequencing project: providing services to taxonomists for standard genome sequencing and annotation.</title>
        <authorList>
            <consortium name="The Broad Institute Genomics Platform"/>
            <consortium name="The Broad Institute Genome Sequencing Center for Infectious Disease"/>
            <person name="Wu L."/>
            <person name="Ma J."/>
        </authorList>
    </citation>
    <scope>NUCLEOTIDE SEQUENCE [LARGE SCALE GENOMIC DNA]</scope>
    <source>
        <strain evidence="6">JCM 9377</strain>
    </source>
</reference>
<keyword evidence="1" id="KW-0805">Transcription regulation</keyword>
<evidence type="ECO:0000256" key="2">
    <source>
        <dbReference type="ARBA" id="ARBA00023125"/>
    </source>
</evidence>